<protein>
    <recommendedName>
        <fullName evidence="3">10 kDa chaperonin</fullName>
    </recommendedName>
</protein>
<dbReference type="SMART" id="SM00883">
    <property type="entry name" value="Cpn10"/>
    <property type="match status" value="1"/>
</dbReference>
<keyword evidence="1" id="KW-0143">Chaperone</keyword>
<proteinExistence type="predicted"/>
<evidence type="ECO:0000256" key="1">
    <source>
        <dbReference type="ARBA" id="ARBA00023186"/>
    </source>
</evidence>
<name>X0UIL1_9ZZZZ</name>
<dbReference type="InterPro" id="IPR020818">
    <property type="entry name" value="Chaperonin_GroES"/>
</dbReference>
<dbReference type="Pfam" id="PF00166">
    <property type="entry name" value="Cpn10"/>
    <property type="match status" value="1"/>
</dbReference>
<dbReference type="GO" id="GO:0005524">
    <property type="term" value="F:ATP binding"/>
    <property type="evidence" value="ECO:0007669"/>
    <property type="project" value="InterPro"/>
</dbReference>
<dbReference type="AlphaFoldDB" id="X0UIL1"/>
<dbReference type="InterPro" id="IPR037124">
    <property type="entry name" value="Chaperonin_GroES_sf"/>
</dbReference>
<dbReference type="CDD" id="cd00320">
    <property type="entry name" value="cpn10"/>
    <property type="match status" value="1"/>
</dbReference>
<dbReference type="EMBL" id="BARS01027657">
    <property type="protein sequence ID" value="GAG00213.1"/>
    <property type="molecule type" value="Genomic_DNA"/>
</dbReference>
<evidence type="ECO:0000313" key="2">
    <source>
        <dbReference type="EMBL" id="GAG00213.1"/>
    </source>
</evidence>
<evidence type="ECO:0008006" key="3">
    <source>
        <dbReference type="Google" id="ProtNLM"/>
    </source>
</evidence>
<dbReference type="SUPFAM" id="SSF50129">
    <property type="entry name" value="GroES-like"/>
    <property type="match status" value="1"/>
</dbReference>
<accession>X0UIL1</accession>
<organism evidence="2">
    <name type="scientific">marine sediment metagenome</name>
    <dbReference type="NCBI Taxonomy" id="412755"/>
    <lineage>
        <taxon>unclassified sequences</taxon>
        <taxon>metagenomes</taxon>
        <taxon>ecological metagenomes</taxon>
    </lineage>
</organism>
<sequence>MKPIGKYIIINSIQEQLKTKSGLILTATDADEFRYKKGKVIKPGTHVNEISENDLIYYDKSAGFSLLLNDTTYTVITERDVVVVL</sequence>
<reference evidence="2" key="1">
    <citation type="journal article" date="2014" name="Front. Microbiol.">
        <title>High frequency of phylogenetically diverse reductive dehalogenase-homologous genes in deep subseafloor sedimentary metagenomes.</title>
        <authorList>
            <person name="Kawai M."/>
            <person name="Futagami T."/>
            <person name="Toyoda A."/>
            <person name="Takaki Y."/>
            <person name="Nishi S."/>
            <person name="Hori S."/>
            <person name="Arai W."/>
            <person name="Tsubouchi T."/>
            <person name="Morono Y."/>
            <person name="Uchiyama I."/>
            <person name="Ito T."/>
            <person name="Fujiyama A."/>
            <person name="Inagaki F."/>
            <person name="Takami H."/>
        </authorList>
    </citation>
    <scope>NUCLEOTIDE SEQUENCE</scope>
    <source>
        <strain evidence="2">Expedition CK06-06</strain>
    </source>
</reference>
<dbReference type="InterPro" id="IPR011032">
    <property type="entry name" value="GroES-like_sf"/>
</dbReference>
<dbReference type="PRINTS" id="PR00297">
    <property type="entry name" value="CHAPERONIN10"/>
</dbReference>
<dbReference type="Gene3D" id="2.30.33.40">
    <property type="entry name" value="GroES chaperonin"/>
    <property type="match status" value="1"/>
</dbReference>
<dbReference type="GO" id="GO:0044183">
    <property type="term" value="F:protein folding chaperone"/>
    <property type="evidence" value="ECO:0007669"/>
    <property type="project" value="InterPro"/>
</dbReference>
<comment type="caution">
    <text evidence="2">The sequence shown here is derived from an EMBL/GenBank/DDBJ whole genome shotgun (WGS) entry which is preliminary data.</text>
</comment>
<gene>
    <name evidence="2" type="ORF">S01H1_43417</name>
</gene>